<evidence type="ECO:0000313" key="3">
    <source>
        <dbReference type="Proteomes" id="UP000887222"/>
    </source>
</evidence>
<reference evidence="2 3" key="1">
    <citation type="journal article" date="2022" name="Int. J. Syst. Evol. Microbiol.">
        <title>Noviherbaspirillum aridicola sp. nov., isolated from an arid soil in Pakistan.</title>
        <authorList>
            <person name="Khan I.U."/>
            <person name="Saqib M."/>
            <person name="Amin A."/>
            <person name="Hussain F."/>
            <person name="Li L."/>
            <person name="Liu Y.H."/>
            <person name="Fang B.Z."/>
            <person name="Ahmed I."/>
            <person name="Li W.J."/>
        </authorList>
    </citation>
    <scope>NUCLEOTIDE SEQUENCE [LARGE SCALE GENOMIC DNA]</scope>
    <source>
        <strain evidence="2 3">NCCP-691</strain>
    </source>
</reference>
<organism evidence="2 3">
    <name type="scientific">Noviherbaspirillum aridicola</name>
    <dbReference type="NCBI Taxonomy" id="2849687"/>
    <lineage>
        <taxon>Bacteria</taxon>
        <taxon>Pseudomonadati</taxon>
        <taxon>Pseudomonadota</taxon>
        <taxon>Betaproteobacteria</taxon>
        <taxon>Burkholderiales</taxon>
        <taxon>Oxalobacteraceae</taxon>
        <taxon>Noviherbaspirillum</taxon>
    </lineage>
</organism>
<dbReference type="EMBL" id="BPMK01000019">
    <property type="protein sequence ID" value="GIZ53683.1"/>
    <property type="molecule type" value="Genomic_DNA"/>
</dbReference>
<feature type="region of interest" description="Disordered" evidence="1">
    <location>
        <begin position="807"/>
        <end position="830"/>
    </location>
</feature>
<accession>A0ABQ4Q952</accession>
<sequence length="830" mass="89745">MVTPIASRSPSPVQQPTVQPSPVRAHEVRAQPETSPPPAPVTRRSDLPLYARRRQHSLQQLPNVVLKEIFTSVSEDRKQLLSPMLTSRHMHALVQEMAGHEVKAGKLLHQAHSLASARPAELAARLGQILAAMKQPSPRLRGDGLMELLDVLAPRIMQAPARPDADGGVAHDPRPAMLNDLVDCVLDAPRPQERIAGFRRIAAHFASMPPEILAPVLQHAVHQPRLDEMLRKTCMLMHKALMIESQPADDRAPAAQRIFEEARQAPPLQGHERRQLAVHALHCCASLPVADRTALFLDAIELVIVDRHEEDALRGLGEVMRTFGQLPEEVRKASLENAVDRVWQYAQSEPVRARALSSLMSAYHGSHAEIGEDFPVQILARVGQFADTANELEGLRHVMRHAARQLGRDEALDMLSRALDLSLGGDDEDKATARFKSLAPVLAGLPDDVRGDAFTVALDRAWGSGLSESGKAACLRSIMKCVSRRASGHAAFVAHALDEASRLAGDAERLEAIRQVLQHGASLLDERRALTSFSDALDLAFMGKDEATATARFVSVTRVLPGLPRGVRGKAFETALDAAWRVGLSEQGRLACLDALMKYASSAGGSGGRRFIEVALARAGEFSDEHNRLATLAAVLGNSREGMPERRAITAMEDALDLLSRAVPDRDVAERLVRILTPARKLSAGRNDTLFRKAAEVLRSVDDENAAACIGTLLVAARFASDRDAAIEETAGIVRRLTRPGAVLLAAGREGLPARIGGDQGTSMKLARAAAEAIVGVLGDASPAAVEALTGLIGHHRRNEAFWPARRSMSSRGWTTTGSSRRRANTSASA</sequence>
<evidence type="ECO:0000256" key="1">
    <source>
        <dbReference type="SAM" id="MobiDB-lite"/>
    </source>
</evidence>
<proteinExistence type="predicted"/>
<comment type="caution">
    <text evidence="2">The sequence shown here is derived from an EMBL/GenBank/DDBJ whole genome shotgun (WGS) entry which is preliminary data.</text>
</comment>
<name>A0ABQ4Q952_9BURK</name>
<protein>
    <recommendedName>
        <fullName evidence="4">F-box domain-containing protein</fullName>
    </recommendedName>
</protein>
<evidence type="ECO:0000313" key="2">
    <source>
        <dbReference type="EMBL" id="GIZ53683.1"/>
    </source>
</evidence>
<gene>
    <name evidence="2" type="ORF">NCCP691_36970</name>
</gene>
<feature type="compositionally biased region" description="Low complexity" evidence="1">
    <location>
        <begin position="9"/>
        <end position="23"/>
    </location>
</feature>
<feature type="region of interest" description="Disordered" evidence="1">
    <location>
        <begin position="1"/>
        <end position="44"/>
    </location>
</feature>
<evidence type="ECO:0008006" key="4">
    <source>
        <dbReference type="Google" id="ProtNLM"/>
    </source>
</evidence>
<dbReference type="Proteomes" id="UP000887222">
    <property type="component" value="Unassembled WGS sequence"/>
</dbReference>
<keyword evidence="3" id="KW-1185">Reference proteome</keyword>